<evidence type="ECO:0000313" key="1">
    <source>
        <dbReference type="EMBL" id="KAJ8679770.1"/>
    </source>
</evidence>
<comment type="caution">
    <text evidence="1">The sequence shown here is derived from an EMBL/GenBank/DDBJ whole genome shotgun (WGS) entry which is preliminary data.</text>
</comment>
<reference evidence="1" key="1">
    <citation type="submission" date="2023-04" db="EMBL/GenBank/DDBJ databases">
        <title>A chromosome-level genome assembly of the parasitoid wasp Eretmocerus hayati.</title>
        <authorList>
            <person name="Zhong Y."/>
            <person name="Liu S."/>
            <person name="Liu Y."/>
        </authorList>
    </citation>
    <scope>NUCLEOTIDE SEQUENCE</scope>
    <source>
        <strain evidence="1">ZJU_SS_LIU_2023</strain>
    </source>
</reference>
<evidence type="ECO:0000313" key="2">
    <source>
        <dbReference type="Proteomes" id="UP001239111"/>
    </source>
</evidence>
<organism evidence="1 2">
    <name type="scientific">Eretmocerus hayati</name>
    <dbReference type="NCBI Taxonomy" id="131215"/>
    <lineage>
        <taxon>Eukaryota</taxon>
        <taxon>Metazoa</taxon>
        <taxon>Ecdysozoa</taxon>
        <taxon>Arthropoda</taxon>
        <taxon>Hexapoda</taxon>
        <taxon>Insecta</taxon>
        <taxon>Pterygota</taxon>
        <taxon>Neoptera</taxon>
        <taxon>Endopterygota</taxon>
        <taxon>Hymenoptera</taxon>
        <taxon>Apocrita</taxon>
        <taxon>Proctotrupomorpha</taxon>
        <taxon>Chalcidoidea</taxon>
        <taxon>Aphelinidae</taxon>
        <taxon>Aphelininae</taxon>
        <taxon>Eretmocerus</taxon>
    </lineage>
</organism>
<dbReference type="EMBL" id="CM056742">
    <property type="protein sequence ID" value="KAJ8679770.1"/>
    <property type="molecule type" value="Genomic_DNA"/>
</dbReference>
<protein>
    <submittedName>
        <fullName evidence="1">Uncharacterized protein</fullName>
    </submittedName>
</protein>
<sequence>MSTGKRLAKRSIIGTRVCAPGPDGKYYCGSISAVNTPASPHQTENQGGLNITPDTRYSVRFDPVPASYCQGKPPDNKAEYSDRDLIGPGFGSVTSAKLLSGQRVFLTYNGREIQAEVVQHREHLDEVEVIFAAPSGQEVSFNILFIIRD</sequence>
<gene>
    <name evidence="1" type="ORF">QAD02_015557</name>
</gene>
<keyword evidence="2" id="KW-1185">Reference proteome</keyword>
<accession>A0ACC2PDC4</accession>
<dbReference type="Proteomes" id="UP001239111">
    <property type="component" value="Chromosome 2"/>
</dbReference>
<name>A0ACC2PDC4_9HYME</name>
<proteinExistence type="predicted"/>